<evidence type="ECO:0000256" key="4">
    <source>
        <dbReference type="ARBA" id="ARBA00022475"/>
    </source>
</evidence>
<comment type="similarity">
    <text evidence="2">Belongs to the auxin efflux carrier (TC 2.A.69) family.</text>
</comment>
<dbReference type="KEGG" id="minf:MESINF_0049"/>
<evidence type="ECO:0000313" key="9">
    <source>
        <dbReference type="EMBL" id="SSC11498.1"/>
    </source>
</evidence>
<feature type="transmembrane region" description="Helical" evidence="8">
    <location>
        <begin position="282"/>
        <end position="301"/>
    </location>
</feature>
<accession>A0A7Z7LDU1</accession>
<feature type="transmembrane region" description="Helical" evidence="8">
    <location>
        <begin position="125"/>
        <end position="147"/>
    </location>
</feature>
<proteinExistence type="inferred from homology"/>
<dbReference type="GO" id="GO:0005886">
    <property type="term" value="C:plasma membrane"/>
    <property type="evidence" value="ECO:0007669"/>
    <property type="project" value="UniProtKB-SubCell"/>
</dbReference>
<dbReference type="InterPro" id="IPR004776">
    <property type="entry name" value="Mem_transp_PIN-like"/>
</dbReference>
<dbReference type="InterPro" id="IPR038770">
    <property type="entry name" value="Na+/solute_symporter_sf"/>
</dbReference>
<feature type="transmembrane region" description="Helical" evidence="8">
    <location>
        <begin position="60"/>
        <end position="83"/>
    </location>
</feature>
<reference evidence="9 10" key="1">
    <citation type="submission" date="2017-01" db="EMBL/GenBank/DDBJ databases">
        <authorList>
            <person name="Erauso G."/>
        </authorList>
    </citation>
    <scope>NUCLEOTIDE SEQUENCE [LARGE SCALE GENOMIC DNA]</scope>
    <source>
        <strain evidence="9">MESINF1</strain>
    </source>
</reference>
<dbReference type="PANTHER" id="PTHR36838">
    <property type="entry name" value="AUXIN EFFLUX CARRIER FAMILY PROTEIN"/>
    <property type="match status" value="1"/>
</dbReference>
<keyword evidence="6 8" id="KW-1133">Transmembrane helix</keyword>
<feature type="transmembrane region" description="Helical" evidence="8">
    <location>
        <begin position="34"/>
        <end position="54"/>
    </location>
</feature>
<evidence type="ECO:0000256" key="3">
    <source>
        <dbReference type="ARBA" id="ARBA00022448"/>
    </source>
</evidence>
<protein>
    <submittedName>
        <fullName evidence="9">Putative permease</fullName>
    </submittedName>
</protein>
<sequence length="302" mass="33092">MNPIVGKVLTFFVLIGVGFAIKKARLVEDSFTKGLSSFVLYVTLPALVIDSMQFQFSFEMLSSSFILLLSGGILYVFLWILGLVTVRLLKLEGKAGAVVLYALLLGNVVYMGYPVVEMVLGREGVFYTGVFNIWFNVLTWTAGLRIIAGKESGDRRKCLLNPGIISLLIGLILFLFSIPLPGFLEESLNLLGKCTVPLAMVVTGITLAETNIKSVLGDQRVIVYSLFKLLAVPFTVFLFLQLVELPDVVEKILIIMSAMPAAANTSIFARMYDSDYDLASRLIAASTFFSLVSIPVIISLFA</sequence>
<organism evidence="9 10">
    <name type="scientific">Mesotoga infera</name>
    <dbReference type="NCBI Taxonomy" id="1236046"/>
    <lineage>
        <taxon>Bacteria</taxon>
        <taxon>Thermotogati</taxon>
        <taxon>Thermotogota</taxon>
        <taxon>Thermotogae</taxon>
        <taxon>Kosmotogales</taxon>
        <taxon>Kosmotogaceae</taxon>
        <taxon>Mesotoga</taxon>
    </lineage>
</organism>
<feature type="transmembrane region" description="Helical" evidence="8">
    <location>
        <begin position="252"/>
        <end position="270"/>
    </location>
</feature>
<keyword evidence="7 8" id="KW-0472">Membrane</keyword>
<evidence type="ECO:0000256" key="5">
    <source>
        <dbReference type="ARBA" id="ARBA00022692"/>
    </source>
</evidence>
<keyword evidence="3" id="KW-0813">Transport</keyword>
<feature type="transmembrane region" description="Helical" evidence="8">
    <location>
        <begin position="190"/>
        <end position="209"/>
    </location>
</feature>
<evidence type="ECO:0000256" key="8">
    <source>
        <dbReference type="SAM" id="Phobius"/>
    </source>
</evidence>
<evidence type="ECO:0000313" key="10">
    <source>
        <dbReference type="Proteomes" id="UP000250796"/>
    </source>
</evidence>
<evidence type="ECO:0000256" key="6">
    <source>
        <dbReference type="ARBA" id="ARBA00022989"/>
    </source>
</evidence>
<keyword evidence="10" id="KW-1185">Reference proteome</keyword>
<comment type="subcellular location">
    <subcellularLocation>
        <location evidence="1">Cell membrane</location>
        <topology evidence="1">Multi-pass membrane protein</topology>
    </subcellularLocation>
</comment>
<dbReference type="PANTHER" id="PTHR36838:SF1">
    <property type="entry name" value="SLR1864 PROTEIN"/>
    <property type="match status" value="1"/>
</dbReference>
<name>A0A7Z7LDU1_9BACT</name>
<feature type="transmembrane region" description="Helical" evidence="8">
    <location>
        <begin position="159"/>
        <end position="178"/>
    </location>
</feature>
<evidence type="ECO:0000256" key="2">
    <source>
        <dbReference type="ARBA" id="ARBA00010145"/>
    </source>
</evidence>
<evidence type="ECO:0000256" key="7">
    <source>
        <dbReference type="ARBA" id="ARBA00023136"/>
    </source>
</evidence>
<keyword evidence="4" id="KW-1003">Cell membrane</keyword>
<feature type="transmembrane region" description="Helical" evidence="8">
    <location>
        <begin position="6"/>
        <end position="22"/>
    </location>
</feature>
<dbReference type="EMBL" id="LS974202">
    <property type="protein sequence ID" value="SSC11498.1"/>
    <property type="molecule type" value="Genomic_DNA"/>
</dbReference>
<evidence type="ECO:0000256" key="1">
    <source>
        <dbReference type="ARBA" id="ARBA00004651"/>
    </source>
</evidence>
<feature type="transmembrane region" description="Helical" evidence="8">
    <location>
        <begin position="95"/>
        <end position="113"/>
    </location>
</feature>
<dbReference type="AlphaFoldDB" id="A0A7Z7LDU1"/>
<dbReference type="Proteomes" id="UP000250796">
    <property type="component" value="Chromosome MESINF"/>
</dbReference>
<feature type="transmembrane region" description="Helical" evidence="8">
    <location>
        <begin position="221"/>
        <end position="240"/>
    </location>
</feature>
<dbReference type="GO" id="GO:0055085">
    <property type="term" value="P:transmembrane transport"/>
    <property type="evidence" value="ECO:0007669"/>
    <property type="project" value="InterPro"/>
</dbReference>
<gene>
    <name evidence="9" type="ORF">MESINF_0049</name>
</gene>
<keyword evidence="5 8" id="KW-0812">Transmembrane</keyword>
<dbReference type="Gene3D" id="1.20.1530.20">
    <property type="match status" value="1"/>
</dbReference>
<dbReference type="Pfam" id="PF03547">
    <property type="entry name" value="Mem_trans"/>
    <property type="match status" value="2"/>
</dbReference>